<dbReference type="AlphaFoldDB" id="A0A1U7IYP8"/>
<proteinExistence type="predicted"/>
<reference evidence="2 3" key="1">
    <citation type="submission" date="2016-11" db="EMBL/GenBank/DDBJ databases">
        <title>Draft Genome Sequences of Nine Cyanobacterial Strains from Diverse Habitats.</title>
        <authorList>
            <person name="Zhu T."/>
            <person name="Hou S."/>
            <person name="Lu X."/>
            <person name="Hess W.R."/>
        </authorList>
    </citation>
    <scope>NUCLEOTIDE SEQUENCE [LARGE SCALE GENOMIC DNA]</scope>
    <source>
        <strain evidence="2 3">NIES-30</strain>
    </source>
</reference>
<evidence type="ECO:0008006" key="4">
    <source>
        <dbReference type="Google" id="ProtNLM"/>
    </source>
</evidence>
<evidence type="ECO:0000313" key="2">
    <source>
        <dbReference type="EMBL" id="OKH43861.1"/>
    </source>
</evidence>
<feature type="compositionally biased region" description="Basic and acidic residues" evidence="1">
    <location>
        <begin position="101"/>
        <end position="112"/>
    </location>
</feature>
<protein>
    <recommendedName>
        <fullName evidence="4">DUF4332 domain-containing protein</fullName>
    </recommendedName>
</protein>
<dbReference type="STRING" id="549789.NIES30_23965"/>
<evidence type="ECO:0000313" key="3">
    <source>
        <dbReference type="Proteomes" id="UP000185557"/>
    </source>
</evidence>
<keyword evidence="3" id="KW-1185">Reference proteome</keyword>
<dbReference type="Gene3D" id="1.10.150.20">
    <property type="entry name" value="5' to 3' exonuclease, C-terminal subdomain"/>
    <property type="match status" value="1"/>
</dbReference>
<dbReference type="EMBL" id="MRCG01000028">
    <property type="protein sequence ID" value="OKH43861.1"/>
    <property type="molecule type" value="Genomic_DNA"/>
</dbReference>
<comment type="caution">
    <text evidence="2">The sequence shown here is derived from an EMBL/GenBank/DDBJ whole genome shotgun (WGS) entry which is preliminary data.</text>
</comment>
<sequence>MNPIKGIGPARQQLLRERLSIHTVQDLAAASAEMIEALFRSAGQSVTRSKAADWITQARHLADSAVSDGPSDSDPVAAQISSGADVISPDQVPSEGNGSKDNPEPQPDRPHATDASAELITLRMGQIRVIQPPETGVPQVATACDRSLPGPLLNKQPFQISLTFELDGLASLPLSPQASYSLQGFVKSLAYPPQTTALGESPAHFLAGHRSPYSALITVPGLASGLYRLQLLIAFQGISIPFGMHEIPRFQVV</sequence>
<organism evidence="2 3">
    <name type="scientific">Phormidium tenue NIES-30</name>
    <dbReference type="NCBI Taxonomy" id="549789"/>
    <lineage>
        <taxon>Bacteria</taxon>
        <taxon>Bacillati</taxon>
        <taxon>Cyanobacteriota</taxon>
        <taxon>Cyanophyceae</taxon>
        <taxon>Oscillatoriophycideae</taxon>
        <taxon>Oscillatoriales</taxon>
        <taxon>Oscillatoriaceae</taxon>
        <taxon>Phormidium</taxon>
    </lineage>
</organism>
<gene>
    <name evidence="2" type="ORF">NIES30_23965</name>
</gene>
<dbReference type="Proteomes" id="UP000185557">
    <property type="component" value="Unassembled WGS sequence"/>
</dbReference>
<evidence type="ECO:0000256" key="1">
    <source>
        <dbReference type="SAM" id="MobiDB-lite"/>
    </source>
</evidence>
<accession>A0A1U7IYP8</accession>
<name>A0A1U7IYP8_9CYAN</name>
<feature type="region of interest" description="Disordered" evidence="1">
    <location>
        <begin position="63"/>
        <end position="112"/>
    </location>
</feature>